<comment type="caution">
    <text evidence="1">The sequence shown here is derived from an EMBL/GenBank/DDBJ whole genome shotgun (WGS) entry which is preliminary data.</text>
</comment>
<proteinExistence type="predicted"/>
<reference evidence="1 2" key="1">
    <citation type="journal article" date="2020" name="Front. Microbiol.">
        <title>Phenotypic and Genetic Characterization of the Cheese Ripening Yeast Geotrichum candidum.</title>
        <authorList>
            <person name="Perkins V."/>
            <person name="Vignola S."/>
            <person name="Lessard M.H."/>
            <person name="Plante P.L."/>
            <person name="Corbeil J."/>
            <person name="Dugat-Bony E."/>
            <person name="Frenette M."/>
            <person name="Labrie S."/>
        </authorList>
    </citation>
    <scope>NUCLEOTIDE SEQUENCE [LARGE SCALE GENOMIC DNA]</scope>
    <source>
        <strain evidence="1 2">LMA-1147</strain>
    </source>
</reference>
<dbReference type="Proteomes" id="UP000744676">
    <property type="component" value="Unassembled WGS sequence"/>
</dbReference>
<protein>
    <submittedName>
        <fullName evidence="1">Uncharacterized protein</fullName>
    </submittedName>
</protein>
<organism evidence="1 2">
    <name type="scientific">Geotrichum galactomycetum</name>
    <dbReference type="NCBI Taxonomy" id="27317"/>
    <lineage>
        <taxon>Eukaryota</taxon>
        <taxon>Fungi</taxon>
        <taxon>Dikarya</taxon>
        <taxon>Ascomycota</taxon>
        <taxon>Saccharomycotina</taxon>
        <taxon>Dipodascomycetes</taxon>
        <taxon>Dipodascales</taxon>
        <taxon>Dipodascaceae</taxon>
        <taxon>Geotrichum</taxon>
    </lineage>
</organism>
<evidence type="ECO:0000313" key="2">
    <source>
        <dbReference type="Proteomes" id="UP000744676"/>
    </source>
</evidence>
<name>A0ACB6V754_9ASCO</name>
<sequence length="248" mass="25672">MTSAPHKVLFINPNSSESITTNLVPLIPAAPGFELEFYTGPAGAAPAQIDSLTTGIQSAAACYSDLSARGKLDPKAGISGYVVGCYSDHQLVGMLREHFAAAAKEDSRIPAVVPVVGIFQASVVQALALGRRFAILTTALAWEDMLDLAVYNFVGAATRDHAYVGTYSTGLGVLEIHALNHDEVVARLVVCAKRAVASGATALVLGCAGLSGLDTAIKQAVGRHIVVIDSVVAGIEVVKGLVGSDFNK</sequence>
<keyword evidence="2" id="KW-1185">Reference proteome</keyword>
<gene>
    <name evidence="1" type="ORF">D0Z00_001386</name>
</gene>
<evidence type="ECO:0000313" key="1">
    <source>
        <dbReference type="EMBL" id="KAF5100179.1"/>
    </source>
</evidence>
<dbReference type="EMBL" id="QVQA01000025">
    <property type="protein sequence ID" value="KAF5100179.1"/>
    <property type="molecule type" value="Genomic_DNA"/>
</dbReference>
<accession>A0ACB6V754</accession>